<dbReference type="InterPro" id="IPR001787">
    <property type="entry name" value="Ribosomal_bL21"/>
</dbReference>
<evidence type="ECO:0000313" key="9">
    <source>
        <dbReference type="Proteomes" id="UP000059542"/>
    </source>
</evidence>
<evidence type="ECO:0000256" key="3">
    <source>
        <dbReference type="ARBA" id="ARBA00022884"/>
    </source>
</evidence>
<protein>
    <recommendedName>
        <fullName evidence="6">Large ribosomal subunit protein bL21</fullName>
    </recommendedName>
</protein>
<evidence type="ECO:0000256" key="1">
    <source>
        <dbReference type="ARBA" id="ARBA00008563"/>
    </source>
</evidence>
<dbReference type="KEGG" id="hyg:AUC43_03260"/>
<dbReference type="RefSeq" id="WP_068198144.1">
    <property type="nucleotide sequence ID" value="NZ_CP013909.1"/>
</dbReference>
<dbReference type="InterPro" id="IPR036164">
    <property type="entry name" value="bL21-like_sf"/>
</dbReference>
<dbReference type="GO" id="GO:0005737">
    <property type="term" value="C:cytoplasm"/>
    <property type="evidence" value="ECO:0007669"/>
    <property type="project" value="UniProtKB-ARBA"/>
</dbReference>
<keyword evidence="9" id="KW-1185">Reference proteome</keyword>
<dbReference type="NCBIfam" id="TIGR00061">
    <property type="entry name" value="L21"/>
    <property type="match status" value="1"/>
</dbReference>
<dbReference type="SUPFAM" id="SSF141091">
    <property type="entry name" value="L21p-like"/>
    <property type="match status" value="1"/>
</dbReference>
<reference evidence="8 9" key="1">
    <citation type="submission" date="2015-12" db="EMBL/GenBank/DDBJ databases">
        <authorList>
            <person name="Shamseldin A."/>
            <person name="Moawad H."/>
            <person name="Abd El-Rahim W.M."/>
            <person name="Sadowsky M.J."/>
        </authorList>
    </citation>
    <scope>NUCLEOTIDE SEQUENCE [LARGE SCALE GENOMIC DNA]</scope>
    <source>
        <strain evidence="8 9">DG5B</strain>
    </source>
</reference>
<dbReference type="GO" id="GO:0005840">
    <property type="term" value="C:ribosome"/>
    <property type="evidence" value="ECO:0007669"/>
    <property type="project" value="UniProtKB-KW"/>
</dbReference>
<keyword evidence="4 6" id="KW-0689">Ribosomal protein</keyword>
<dbReference type="GO" id="GO:0019843">
    <property type="term" value="F:rRNA binding"/>
    <property type="evidence" value="ECO:0007669"/>
    <property type="project" value="UniProtKB-UniRule"/>
</dbReference>
<proteinExistence type="inferred from homology"/>
<name>A0A0U4AUR3_9BACT</name>
<dbReference type="InterPro" id="IPR028909">
    <property type="entry name" value="bL21-like"/>
</dbReference>
<keyword evidence="3 6" id="KW-0694">RNA-binding</keyword>
<dbReference type="PANTHER" id="PTHR21349:SF0">
    <property type="entry name" value="LARGE RIBOSOMAL SUBUNIT PROTEIN BL21M"/>
    <property type="match status" value="1"/>
</dbReference>
<dbReference type="GO" id="GO:0006412">
    <property type="term" value="P:translation"/>
    <property type="evidence" value="ECO:0007669"/>
    <property type="project" value="UniProtKB-UniRule"/>
</dbReference>
<keyword evidence="2 6" id="KW-0699">rRNA-binding</keyword>
<keyword evidence="5 6" id="KW-0687">Ribonucleoprotein</keyword>
<dbReference type="PROSITE" id="PS01169">
    <property type="entry name" value="RIBOSOMAL_L21"/>
    <property type="match status" value="1"/>
</dbReference>
<evidence type="ECO:0000313" key="8">
    <source>
        <dbReference type="EMBL" id="ALW87200.1"/>
    </source>
</evidence>
<dbReference type="STRING" id="1411621.AUC43_03260"/>
<dbReference type="OrthoDB" id="9813334at2"/>
<dbReference type="EMBL" id="CP013909">
    <property type="protein sequence ID" value="ALW87200.1"/>
    <property type="molecule type" value="Genomic_DNA"/>
</dbReference>
<evidence type="ECO:0000256" key="4">
    <source>
        <dbReference type="ARBA" id="ARBA00022980"/>
    </source>
</evidence>
<evidence type="ECO:0000256" key="7">
    <source>
        <dbReference type="RuleBase" id="RU000562"/>
    </source>
</evidence>
<evidence type="ECO:0000256" key="6">
    <source>
        <dbReference type="HAMAP-Rule" id="MF_01363"/>
    </source>
</evidence>
<comment type="similarity">
    <text evidence="1 6 7">Belongs to the bacterial ribosomal protein bL21 family.</text>
</comment>
<dbReference type="GO" id="GO:0003735">
    <property type="term" value="F:structural constituent of ribosome"/>
    <property type="evidence" value="ECO:0007669"/>
    <property type="project" value="InterPro"/>
</dbReference>
<dbReference type="Proteomes" id="UP000059542">
    <property type="component" value="Chromosome"/>
</dbReference>
<organism evidence="8 9">
    <name type="scientific">Hymenobacter sedentarius</name>
    <dbReference type="NCBI Taxonomy" id="1411621"/>
    <lineage>
        <taxon>Bacteria</taxon>
        <taxon>Pseudomonadati</taxon>
        <taxon>Bacteroidota</taxon>
        <taxon>Cytophagia</taxon>
        <taxon>Cytophagales</taxon>
        <taxon>Hymenobacteraceae</taxon>
        <taxon>Hymenobacter</taxon>
    </lineage>
</organism>
<comment type="function">
    <text evidence="6 7">This protein binds to 23S rRNA in the presence of protein L20.</text>
</comment>
<gene>
    <name evidence="6" type="primary">rplU</name>
    <name evidence="8" type="ORF">AUC43_03260</name>
</gene>
<evidence type="ECO:0000256" key="2">
    <source>
        <dbReference type="ARBA" id="ARBA00022730"/>
    </source>
</evidence>
<comment type="subunit">
    <text evidence="6">Part of the 50S ribosomal subunit. Contacts protein L20.</text>
</comment>
<dbReference type="AlphaFoldDB" id="A0A0U4AUR3"/>
<accession>A0A0U4AUR3</accession>
<sequence>MYAIVNIAGQQTKVEANKFVYAHKLAGNVGDTVTLGNALLTDDNGTITIGAPTLDIAVTGTILAHVKGDKVLVFKKKRRKGYQKMNGHRQSFTKVMINSIG</sequence>
<dbReference type="Pfam" id="PF00829">
    <property type="entry name" value="Ribosomal_L21p"/>
    <property type="match status" value="1"/>
</dbReference>
<evidence type="ECO:0000256" key="5">
    <source>
        <dbReference type="ARBA" id="ARBA00023274"/>
    </source>
</evidence>
<dbReference type="InterPro" id="IPR018258">
    <property type="entry name" value="Ribosomal_bL21_CS"/>
</dbReference>
<dbReference type="HAMAP" id="MF_01363">
    <property type="entry name" value="Ribosomal_bL21"/>
    <property type="match status" value="1"/>
</dbReference>
<dbReference type="GO" id="GO:1990904">
    <property type="term" value="C:ribonucleoprotein complex"/>
    <property type="evidence" value="ECO:0007669"/>
    <property type="project" value="UniProtKB-KW"/>
</dbReference>
<dbReference type="PANTHER" id="PTHR21349">
    <property type="entry name" value="50S RIBOSOMAL PROTEIN L21"/>
    <property type="match status" value="1"/>
</dbReference>